<organism evidence="1 2">
    <name type="scientific">Staphylococcus phage SpT152</name>
    <dbReference type="NCBI Taxonomy" id="1913446"/>
    <lineage>
        <taxon>Viruses</taxon>
        <taxon>Duplodnaviria</taxon>
        <taxon>Heunggongvirae</taxon>
        <taxon>Uroviricota</taxon>
        <taxon>Caudoviricetes</taxon>
        <taxon>Coventryvirus</taxon>
        <taxon>Coventryvirus SpT152</taxon>
    </lineage>
</organism>
<dbReference type="Proteomes" id="UP000222611">
    <property type="component" value="Segment"/>
</dbReference>
<sequence length="86" mass="9978">MYFPKGEEFSGIIEVEGFKFRKHVTRQDDYILIEIADMTYRVIAETKVSDISDVDIAQEVISAALYDYIENETDDLDKIMAHLIKN</sequence>
<proteinExistence type="predicted"/>
<dbReference type="InterPro" id="IPR009494">
    <property type="entry name" value="DUF1108"/>
</dbReference>
<evidence type="ECO:0000313" key="1">
    <source>
        <dbReference type="EMBL" id="APD19828.1"/>
    </source>
</evidence>
<protein>
    <recommendedName>
        <fullName evidence="3">Phi PVL-like protein</fullName>
    </recommendedName>
</protein>
<accession>A0A1J0MFD3</accession>
<reference evidence="1 2" key="1">
    <citation type="submission" date="2016-09" db="EMBL/GenBank/DDBJ databases">
        <title>Whole-genome sequencing of Staphylococcus pseudintermedius phages.</title>
        <authorList>
            <person name="Breteau M."/>
            <person name="Kot W."/>
            <person name="Vogensen F.K."/>
            <person name="Moodley A."/>
            <person name="Wellington E.M.H."/>
            <person name="Hodgson D.A."/>
        </authorList>
    </citation>
    <scope>NUCLEOTIDE SEQUENCE [LARGE SCALE GENOMIC DNA]</scope>
</reference>
<dbReference type="Pfam" id="PF06531">
    <property type="entry name" value="DUF1108"/>
    <property type="match status" value="1"/>
</dbReference>
<evidence type="ECO:0008006" key="3">
    <source>
        <dbReference type="Google" id="ProtNLM"/>
    </source>
</evidence>
<dbReference type="EMBL" id="KX827369">
    <property type="protein sequence ID" value="APD19828.1"/>
    <property type="molecule type" value="Genomic_DNA"/>
</dbReference>
<gene>
    <name evidence="1" type="ORF">SpT152_013</name>
</gene>
<keyword evidence="2" id="KW-1185">Reference proteome</keyword>
<evidence type="ECO:0000313" key="2">
    <source>
        <dbReference type="Proteomes" id="UP000222611"/>
    </source>
</evidence>
<name>A0A1J0MFD3_9CAUD</name>